<dbReference type="GO" id="GO:0032196">
    <property type="term" value="P:transposition"/>
    <property type="evidence" value="ECO:0007669"/>
    <property type="project" value="UniProtKB-KW"/>
</dbReference>
<dbReference type="GO" id="GO:0006310">
    <property type="term" value="P:DNA recombination"/>
    <property type="evidence" value="ECO:0007669"/>
    <property type="project" value="UniProtKB-KW"/>
</dbReference>
<feature type="domain" description="DDE" evidence="5">
    <location>
        <begin position="77"/>
        <end position="187"/>
    </location>
</feature>
<evidence type="ECO:0000256" key="4">
    <source>
        <dbReference type="SAM" id="MobiDB-lite"/>
    </source>
</evidence>
<proteinExistence type="predicted"/>
<evidence type="ECO:0000256" key="2">
    <source>
        <dbReference type="ARBA" id="ARBA00023125"/>
    </source>
</evidence>
<keyword evidence="1" id="KW-0815">Transposition</keyword>
<keyword evidence="2" id="KW-0238">DNA-binding</keyword>
<accession>W4L389</accession>
<keyword evidence="7" id="KW-1185">Reference proteome</keyword>
<gene>
    <name evidence="6" type="ORF">ETSY1_43310</name>
</gene>
<protein>
    <submittedName>
        <fullName evidence="6">Transposase IS6</fullName>
    </submittedName>
</protein>
<feature type="non-terminal residue" evidence="6">
    <location>
        <position position="191"/>
    </location>
</feature>
<dbReference type="InterPro" id="IPR052183">
    <property type="entry name" value="IS_Transposase"/>
</dbReference>
<dbReference type="EMBL" id="AZHW01001455">
    <property type="protein sequence ID" value="ETW92507.1"/>
    <property type="molecule type" value="Genomic_DNA"/>
</dbReference>
<feature type="region of interest" description="Disordered" evidence="4">
    <location>
        <begin position="163"/>
        <end position="191"/>
    </location>
</feature>
<dbReference type="Pfam" id="PF13610">
    <property type="entry name" value="DDE_Tnp_IS240"/>
    <property type="match status" value="1"/>
</dbReference>
<dbReference type="AlphaFoldDB" id="W4L389"/>
<comment type="caution">
    <text evidence="6">The sequence shown here is derived from an EMBL/GenBank/DDBJ whole genome shotgun (WGS) entry which is preliminary data.</text>
</comment>
<dbReference type="Proteomes" id="UP000019141">
    <property type="component" value="Unassembled WGS sequence"/>
</dbReference>
<dbReference type="HOGENOM" id="CLU_067322_1_2_7"/>
<dbReference type="GO" id="GO:0003677">
    <property type="term" value="F:DNA binding"/>
    <property type="evidence" value="ECO:0007669"/>
    <property type="project" value="UniProtKB-KW"/>
</dbReference>
<feature type="compositionally biased region" description="Basic and acidic residues" evidence="4">
    <location>
        <begin position="169"/>
        <end position="182"/>
    </location>
</feature>
<keyword evidence="3" id="KW-0233">DNA recombination</keyword>
<evidence type="ECO:0000256" key="1">
    <source>
        <dbReference type="ARBA" id="ARBA00022578"/>
    </source>
</evidence>
<dbReference type="NCBIfam" id="NF033587">
    <property type="entry name" value="transpos_IS6"/>
    <property type="match status" value="1"/>
</dbReference>
<reference evidence="6 7" key="1">
    <citation type="journal article" date="2014" name="Nature">
        <title>An environmental bacterial taxon with a large and distinct metabolic repertoire.</title>
        <authorList>
            <person name="Wilson M.C."/>
            <person name="Mori T."/>
            <person name="Ruckert C."/>
            <person name="Uria A.R."/>
            <person name="Helf M.J."/>
            <person name="Takada K."/>
            <person name="Gernert C."/>
            <person name="Steffens U.A."/>
            <person name="Heycke N."/>
            <person name="Schmitt S."/>
            <person name="Rinke C."/>
            <person name="Helfrich E.J."/>
            <person name="Brachmann A.O."/>
            <person name="Gurgui C."/>
            <person name="Wakimoto T."/>
            <person name="Kracht M."/>
            <person name="Crusemann M."/>
            <person name="Hentschel U."/>
            <person name="Abe I."/>
            <person name="Matsunaga S."/>
            <person name="Kalinowski J."/>
            <person name="Takeyama H."/>
            <person name="Piel J."/>
        </authorList>
    </citation>
    <scope>NUCLEOTIDE SEQUENCE [LARGE SCALE GENOMIC DNA]</scope>
    <source>
        <strain evidence="7">TSY1</strain>
    </source>
</reference>
<dbReference type="PANTHER" id="PTHR35528">
    <property type="entry name" value="BLL1675 PROTEIN"/>
    <property type="match status" value="1"/>
</dbReference>
<dbReference type="PANTHER" id="PTHR35528:SF3">
    <property type="entry name" value="BLL1675 PROTEIN"/>
    <property type="match status" value="1"/>
</dbReference>
<organism evidence="6 7">
    <name type="scientific">Entotheonella factor</name>
    <dbReference type="NCBI Taxonomy" id="1429438"/>
    <lineage>
        <taxon>Bacteria</taxon>
        <taxon>Pseudomonadati</taxon>
        <taxon>Nitrospinota/Tectimicrobiota group</taxon>
        <taxon>Candidatus Tectimicrobiota</taxon>
        <taxon>Candidatus Entotheonellia</taxon>
        <taxon>Candidatus Entotheonellales</taxon>
        <taxon>Candidatus Entotheonellaceae</taxon>
        <taxon>Candidatus Entotheonella</taxon>
    </lineage>
</organism>
<dbReference type="InterPro" id="IPR032874">
    <property type="entry name" value="DDE_dom"/>
</dbReference>
<evidence type="ECO:0000259" key="5">
    <source>
        <dbReference type="Pfam" id="PF13610"/>
    </source>
</evidence>
<evidence type="ECO:0000256" key="3">
    <source>
        <dbReference type="ARBA" id="ARBA00023172"/>
    </source>
</evidence>
<dbReference type="InterPro" id="IPR047930">
    <property type="entry name" value="Transpos_IS6"/>
</dbReference>
<evidence type="ECO:0000313" key="7">
    <source>
        <dbReference type="Proteomes" id="UP000019141"/>
    </source>
</evidence>
<sequence length="191" mass="23030">MTPDANPERYKNHRYPPEIISHAVWLYFRFTLSYRDVEEMMLARGIVVTYEAIRKWCLKFGQDYANQIRRRRPRTGDKWHLDEVFLTINGKRYYLWRAVDQDDNVLDILVQSRRNKKAAKKFFRKLLKGLQYVPRVVITDKLKSYGAAKREIMPGVEHRQSRYLNNRCENSHRPTRQRERRMQGFKSPGHA</sequence>
<evidence type="ECO:0000313" key="6">
    <source>
        <dbReference type="EMBL" id="ETW92507.1"/>
    </source>
</evidence>
<name>W4L389_ENTF1</name>